<feature type="binding site" evidence="4 6">
    <location>
        <position position="116"/>
    </location>
    <ligand>
        <name>substrate</name>
    </ligand>
</feature>
<comment type="similarity">
    <text evidence="1 4 7">Belongs to the tRNA pseudouridine synthase TruA family.</text>
</comment>
<evidence type="ECO:0000259" key="8">
    <source>
        <dbReference type="Pfam" id="PF01416"/>
    </source>
</evidence>
<comment type="subunit">
    <text evidence="4">Homodimer.</text>
</comment>
<dbReference type="PIRSF" id="PIRSF001430">
    <property type="entry name" value="tRNA_psdUrid_synth"/>
    <property type="match status" value="1"/>
</dbReference>
<dbReference type="InterPro" id="IPR020094">
    <property type="entry name" value="TruA/RsuA/RluB/E/F_N"/>
</dbReference>
<keyword evidence="2 4" id="KW-0819">tRNA processing</keyword>
<dbReference type="EMBL" id="CP003879">
    <property type="protein sequence ID" value="AFU70432.1"/>
    <property type="molecule type" value="Genomic_DNA"/>
</dbReference>
<protein>
    <recommendedName>
        <fullName evidence="4">tRNA pseudouridine synthase A</fullName>
        <ecNumber evidence="4">5.4.99.12</ecNumber>
    </recommendedName>
    <alternativeName>
        <fullName evidence="4">tRNA pseudouridine(38-40) synthase</fullName>
    </alternativeName>
    <alternativeName>
        <fullName evidence="4">tRNA pseudouridylate synthase I</fullName>
    </alternativeName>
    <alternativeName>
        <fullName evidence="4">tRNA-uridine isomerase I</fullName>
    </alternativeName>
</protein>
<feature type="domain" description="Pseudouridine synthase I TruA alpha/beta" evidence="8">
    <location>
        <begin position="150"/>
        <end position="257"/>
    </location>
</feature>
<comment type="catalytic activity">
    <reaction evidence="4 7">
        <text>uridine(38/39/40) in tRNA = pseudouridine(38/39/40) in tRNA</text>
        <dbReference type="Rhea" id="RHEA:22376"/>
        <dbReference type="Rhea" id="RHEA-COMP:10085"/>
        <dbReference type="Rhea" id="RHEA-COMP:10087"/>
        <dbReference type="ChEBI" id="CHEBI:65314"/>
        <dbReference type="ChEBI" id="CHEBI:65315"/>
        <dbReference type="EC" id="5.4.99.12"/>
    </reaction>
</comment>
<dbReference type="Proteomes" id="UP000008514">
    <property type="component" value="Chromosome"/>
</dbReference>
<evidence type="ECO:0000256" key="6">
    <source>
        <dbReference type="PIRSR" id="PIRSR001430-2"/>
    </source>
</evidence>
<dbReference type="GO" id="GO:0003723">
    <property type="term" value="F:RNA binding"/>
    <property type="evidence" value="ECO:0007669"/>
    <property type="project" value="InterPro"/>
</dbReference>
<dbReference type="PANTHER" id="PTHR11142">
    <property type="entry name" value="PSEUDOURIDYLATE SYNTHASE"/>
    <property type="match status" value="1"/>
</dbReference>
<dbReference type="Gene3D" id="3.30.70.580">
    <property type="entry name" value="Pseudouridine synthase I, catalytic domain, N-terminal subdomain"/>
    <property type="match status" value="1"/>
</dbReference>
<evidence type="ECO:0000313" key="9">
    <source>
        <dbReference type="EMBL" id="AFU70432.1"/>
    </source>
</evidence>
<proteinExistence type="inferred from homology"/>
<dbReference type="EC" id="5.4.99.12" evidence="4"/>
<evidence type="ECO:0000256" key="2">
    <source>
        <dbReference type="ARBA" id="ARBA00022694"/>
    </source>
</evidence>
<evidence type="ECO:0000313" key="10">
    <source>
        <dbReference type="Proteomes" id="UP000008514"/>
    </source>
</evidence>
<evidence type="ECO:0000256" key="4">
    <source>
        <dbReference type="HAMAP-Rule" id="MF_00171"/>
    </source>
</evidence>
<dbReference type="OrthoDB" id="9811823at2"/>
<feature type="active site" description="Nucleophile" evidence="4 5">
    <location>
        <position position="57"/>
    </location>
</feature>
<evidence type="ECO:0000256" key="1">
    <source>
        <dbReference type="ARBA" id="ARBA00009375"/>
    </source>
</evidence>
<keyword evidence="3 4" id="KW-0413">Isomerase</keyword>
<dbReference type="Gene3D" id="3.30.70.660">
    <property type="entry name" value="Pseudouridine synthase I, catalytic domain, C-terminal subdomain"/>
    <property type="match status" value="1"/>
</dbReference>
<evidence type="ECO:0000256" key="3">
    <source>
        <dbReference type="ARBA" id="ARBA00023235"/>
    </source>
</evidence>
<dbReference type="KEGG" id="ptq:P700755_003858"/>
<dbReference type="STRING" id="313595.P700755_003858"/>
<dbReference type="GO" id="GO:0031119">
    <property type="term" value="P:tRNA pseudouridine synthesis"/>
    <property type="evidence" value="ECO:0007669"/>
    <property type="project" value="UniProtKB-UniRule"/>
</dbReference>
<dbReference type="eggNOG" id="COG0101">
    <property type="taxonomic scope" value="Bacteria"/>
</dbReference>
<organism evidence="9 10">
    <name type="scientific">Psychroflexus torquis (strain ATCC 700755 / CIP 106069 / ACAM 623)</name>
    <dbReference type="NCBI Taxonomy" id="313595"/>
    <lineage>
        <taxon>Bacteria</taxon>
        <taxon>Pseudomonadati</taxon>
        <taxon>Bacteroidota</taxon>
        <taxon>Flavobacteriia</taxon>
        <taxon>Flavobacteriales</taxon>
        <taxon>Flavobacteriaceae</taxon>
        <taxon>Psychroflexus</taxon>
    </lineage>
</organism>
<dbReference type="InterPro" id="IPR020103">
    <property type="entry name" value="PsdUridine_synth_cat_dom_sf"/>
</dbReference>
<dbReference type="Pfam" id="PF01416">
    <property type="entry name" value="PseudoU_synth_1"/>
    <property type="match status" value="1"/>
</dbReference>
<comment type="caution">
    <text evidence="4">Lacks conserved residue(s) required for the propagation of feature annotation.</text>
</comment>
<dbReference type="InterPro" id="IPR001406">
    <property type="entry name" value="PsdUridine_synth_TruA"/>
</dbReference>
<accession>K4IIP5</accession>
<name>K4IIP5_PSYTT</name>
<reference evidence="9" key="2">
    <citation type="submission" date="2012-09" db="EMBL/GenBank/DDBJ databases">
        <title>The complete sequence of Psychroflexus torquis an extreme psychrophile from sea-ice that is stimulated by light.</title>
        <authorList>
            <person name="Feng S."/>
            <person name="Powell S.M."/>
            <person name="Bowman J.P."/>
        </authorList>
    </citation>
    <scope>NUCLEOTIDE SEQUENCE [LARGE SCALE GENOMIC DNA]</scope>
    <source>
        <strain evidence="9">ATCC 700755</strain>
    </source>
</reference>
<dbReference type="HAMAP" id="MF_00171">
    <property type="entry name" value="TruA"/>
    <property type="match status" value="1"/>
</dbReference>
<dbReference type="InterPro" id="IPR020095">
    <property type="entry name" value="PsdUridine_synth_TruA_C"/>
</dbReference>
<dbReference type="InterPro" id="IPR020097">
    <property type="entry name" value="PsdUridine_synth_TruA_a/b_dom"/>
</dbReference>
<sequence length="261" mass="30798">MQYKRFYYLIQLQYLGFRYHGWQKQPDVLTVEHMLHKTLNFILENQRFKVLAAGRTDAMVSANQTYIELFIYEDELDLETFLEQFNKNLPQDIRALSIEETTADFNIIQHPKIKEYFYFFCVKEKMHPFCAPFMVNLQEDLDIELMKLGAKLFEGEHDFYSFTFRPNPETKTEGNIERCELTENDIYTANFFPNQSFVLKVVGEGFKRQQIRLMMGALIDLGRHKISLEELEKTIDGSHKIKLEHIAQASGLILNKVSLKL</sequence>
<dbReference type="PANTHER" id="PTHR11142:SF0">
    <property type="entry name" value="TRNA PSEUDOURIDINE SYNTHASE-LIKE 1"/>
    <property type="match status" value="1"/>
</dbReference>
<comment type="function">
    <text evidence="4">Formation of pseudouridine at positions 38, 39 and 40 in the anticodon stem and loop of transfer RNAs.</text>
</comment>
<reference evidence="9" key="1">
    <citation type="submission" date="2006-03" db="EMBL/GenBank/DDBJ databases">
        <authorList>
            <person name="Bowman J."/>
            <person name="Ferriera S."/>
            <person name="Johnson J."/>
            <person name="Kravitz S."/>
            <person name="Halpern A."/>
            <person name="Remington K."/>
            <person name="Beeson K."/>
            <person name="Tran B."/>
            <person name="Rogers Y.-H."/>
            <person name="Friedman R."/>
            <person name="Venter J.C."/>
        </authorList>
    </citation>
    <scope>NUCLEOTIDE SEQUENCE [LARGE SCALE GENOMIC DNA]</scope>
    <source>
        <strain evidence="9">ATCC 700755</strain>
    </source>
</reference>
<dbReference type="AlphaFoldDB" id="K4IIP5"/>
<dbReference type="HOGENOM" id="CLU_014673_0_1_10"/>
<dbReference type="SUPFAM" id="SSF55120">
    <property type="entry name" value="Pseudouridine synthase"/>
    <property type="match status" value="1"/>
</dbReference>
<evidence type="ECO:0000256" key="7">
    <source>
        <dbReference type="RuleBase" id="RU003792"/>
    </source>
</evidence>
<keyword evidence="10" id="KW-1185">Reference proteome</keyword>
<evidence type="ECO:0000256" key="5">
    <source>
        <dbReference type="PIRSR" id="PIRSR001430-1"/>
    </source>
</evidence>
<dbReference type="RefSeq" id="WP_015025966.1">
    <property type="nucleotide sequence ID" value="NC_018721.1"/>
</dbReference>
<dbReference type="GO" id="GO:0160147">
    <property type="term" value="F:tRNA pseudouridine(38-40) synthase activity"/>
    <property type="evidence" value="ECO:0007669"/>
    <property type="project" value="UniProtKB-EC"/>
</dbReference>
<gene>
    <name evidence="4" type="primary">truA</name>
    <name evidence="9" type="ordered locus">P700755_003858</name>
</gene>